<accession>A0ABD3RA97</accession>
<gene>
    <name evidence="2" type="ORF">ACHAXA_001408</name>
</gene>
<proteinExistence type="predicted"/>
<comment type="caution">
    <text evidence="2">The sequence shown here is derived from an EMBL/GenBank/DDBJ whole genome shotgun (WGS) entry which is preliminary data.</text>
</comment>
<organism evidence="2 3">
    <name type="scientific">Cyclostephanos tholiformis</name>
    <dbReference type="NCBI Taxonomy" id="382380"/>
    <lineage>
        <taxon>Eukaryota</taxon>
        <taxon>Sar</taxon>
        <taxon>Stramenopiles</taxon>
        <taxon>Ochrophyta</taxon>
        <taxon>Bacillariophyta</taxon>
        <taxon>Coscinodiscophyceae</taxon>
        <taxon>Thalassiosirophycidae</taxon>
        <taxon>Stephanodiscales</taxon>
        <taxon>Stephanodiscaceae</taxon>
        <taxon>Cyclostephanos</taxon>
    </lineage>
</organism>
<dbReference type="Proteomes" id="UP001530377">
    <property type="component" value="Unassembled WGS sequence"/>
</dbReference>
<protein>
    <submittedName>
        <fullName evidence="2">Uncharacterized protein</fullName>
    </submittedName>
</protein>
<dbReference type="AlphaFoldDB" id="A0ABD3RA97"/>
<evidence type="ECO:0000313" key="3">
    <source>
        <dbReference type="Proteomes" id="UP001530377"/>
    </source>
</evidence>
<evidence type="ECO:0000313" key="2">
    <source>
        <dbReference type="EMBL" id="KAL3808266.1"/>
    </source>
</evidence>
<evidence type="ECO:0000256" key="1">
    <source>
        <dbReference type="SAM" id="MobiDB-lite"/>
    </source>
</evidence>
<feature type="compositionally biased region" description="Basic residues" evidence="1">
    <location>
        <begin position="136"/>
        <end position="145"/>
    </location>
</feature>
<name>A0ABD3RA97_9STRA</name>
<keyword evidence="3" id="KW-1185">Reference proteome</keyword>
<reference evidence="2 3" key="1">
    <citation type="submission" date="2024-10" db="EMBL/GenBank/DDBJ databases">
        <title>Updated reference genomes for cyclostephanoid diatoms.</title>
        <authorList>
            <person name="Roberts W.R."/>
            <person name="Alverson A.J."/>
        </authorList>
    </citation>
    <scope>NUCLEOTIDE SEQUENCE [LARGE SCALE GENOMIC DNA]</scope>
    <source>
        <strain evidence="2 3">AJA228-03</strain>
    </source>
</reference>
<feature type="region of interest" description="Disordered" evidence="1">
    <location>
        <begin position="118"/>
        <end position="169"/>
    </location>
</feature>
<feature type="compositionally biased region" description="Polar residues" evidence="1">
    <location>
        <begin position="153"/>
        <end position="163"/>
    </location>
</feature>
<sequence>MSRRDGVSNSRECTARPLAWKAIDFGWVTTRPWTVTNGVTTNAMGGSIEHWEHHHRVSTGISSSVPKSAGWPGVEHVDTVLLDERRFDQRAPREISTFFPLYSPMQCPFPEPSIASMVGNDPEAAAPRDPGDHRIGRGYRRRPRRCPSVSGRMSRSPSGNDLQFTRIHRSRWTSLPPLRPVVPHDPDR</sequence>
<dbReference type="EMBL" id="JALLPB020000525">
    <property type="protein sequence ID" value="KAL3808266.1"/>
    <property type="molecule type" value="Genomic_DNA"/>
</dbReference>